<accession>A0A1G8INE4</accession>
<dbReference type="Proteomes" id="UP000235682">
    <property type="component" value="Unassembled WGS sequence"/>
</dbReference>
<reference evidence="2 3" key="1">
    <citation type="submission" date="2017-09" db="EMBL/GenBank/DDBJ databases">
        <title>Bacterial strain isolated from the female urinary microbiota.</title>
        <authorList>
            <person name="Thomas-White K."/>
            <person name="Kumar N."/>
            <person name="Forster S."/>
            <person name="Putonti C."/>
            <person name="Lawley T."/>
            <person name="Wolfe A.J."/>
        </authorList>
    </citation>
    <scope>NUCLEOTIDE SEQUENCE [LARGE SCALE GENOMIC DNA]</scope>
    <source>
        <strain evidence="2 3">UMB0852</strain>
    </source>
</reference>
<gene>
    <name evidence="2" type="ORF">CJ205_06450</name>
</gene>
<evidence type="ECO:0000313" key="2">
    <source>
        <dbReference type="EMBL" id="PMC58038.1"/>
    </source>
</evidence>
<dbReference type="AlphaFoldDB" id="A0A1G8INE4"/>
<sequence>MRKIIILSTLMTALFNSTPAFVLAQESSSVSESTVEHEATSLGDFNDQVLPPSTYPATTLPSEINPQELYEGMNEFYKENYTQEEIQKSQTPLSEEELDHLASQFEKLTQETGLAIEVDQVEMTLQSDKLYVPRIIVLENYQKAMDEHKEHDSDLLLTALSELGNRIIMISYYDDSAKEMMPLHLTNRTKPLFYYTR</sequence>
<dbReference type="STRING" id="84521.SAMN04487994_100183"/>
<evidence type="ECO:0000256" key="1">
    <source>
        <dbReference type="SAM" id="SignalP"/>
    </source>
</evidence>
<dbReference type="RefSeq" id="WP_092083766.1">
    <property type="nucleotide sequence ID" value="NZ_FNEL01000001.1"/>
</dbReference>
<dbReference type="OrthoDB" id="2139960at2"/>
<evidence type="ECO:0000313" key="3">
    <source>
        <dbReference type="Proteomes" id="UP000235682"/>
    </source>
</evidence>
<keyword evidence="1" id="KW-0732">Signal</keyword>
<comment type="caution">
    <text evidence="2">The sequence shown here is derived from an EMBL/GenBank/DDBJ whole genome shotgun (WGS) entry which is preliminary data.</text>
</comment>
<protein>
    <submittedName>
        <fullName evidence="2">Uncharacterized protein</fullName>
    </submittedName>
</protein>
<proteinExistence type="predicted"/>
<feature type="signal peptide" evidence="1">
    <location>
        <begin position="1"/>
        <end position="24"/>
    </location>
</feature>
<organism evidence="2 3">
    <name type="scientific">Dolosicoccus paucivorans</name>
    <dbReference type="NCBI Taxonomy" id="84521"/>
    <lineage>
        <taxon>Bacteria</taxon>
        <taxon>Bacillati</taxon>
        <taxon>Bacillota</taxon>
        <taxon>Bacilli</taxon>
        <taxon>Lactobacillales</taxon>
        <taxon>Aerococcaceae</taxon>
        <taxon>Dolosicoccus</taxon>
    </lineage>
</organism>
<dbReference type="EMBL" id="PNHE01000028">
    <property type="protein sequence ID" value="PMC58038.1"/>
    <property type="molecule type" value="Genomic_DNA"/>
</dbReference>
<feature type="chain" id="PRO_5011626656" evidence="1">
    <location>
        <begin position="25"/>
        <end position="197"/>
    </location>
</feature>
<name>A0A1G8INE4_9LACT</name>
<keyword evidence="3" id="KW-1185">Reference proteome</keyword>